<evidence type="ECO:0000313" key="3">
    <source>
        <dbReference type="EMBL" id="KUN90228.1"/>
    </source>
</evidence>
<accession>A0A101TD45</accession>
<dbReference type="CDD" id="cd00687">
    <property type="entry name" value="Terpene_cyclase_nonplant_C1"/>
    <property type="match status" value="2"/>
</dbReference>
<comment type="caution">
    <text evidence="3">The sequence shown here is derived from an EMBL/GenBank/DDBJ whole genome shotgun (WGS) entry which is preliminary data.</text>
</comment>
<comment type="similarity">
    <text evidence="2">Belongs to the terpene synthase family.</text>
</comment>
<reference evidence="3 4" key="1">
    <citation type="submission" date="2015-10" db="EMBL/GenBank/DDBJ databases">
        <title>Draft genome sequence of Streptomyces bungoensis DSM 41781, type strain for the species Streptomyces bungoensis.</title>
        <authorList>
            <person name="Ruckert C."/>
            <person name="Winkler A."/>
            <person name="Kalinowski J."/>
            <person name="Kampfer P."/>
            <person name="Glaeser S."/>
        </authorList>
    </citation>
    <scope>NUCLEOTIDE SEQUENCE [LARGE SCALE GENOMIC DNA]</scope>
    <source>
        <strain evidence="3 4">DSM 41781</strain>
    </source>
</reference>
<dbReference type="STRING" id="285568.AQJ66_01135"/>
<comment type="cofactor">
    <cofactor evidence="2">
        <name>Mg(2+)</name>
        <dbReference type="ChEBI" id="CHEBI:18420"/>
    </cofactor>
</comment>
<dbReference type="SFLD" id="SFLDG01020">
    <property type="entry name" value="Terpene_Cyclase_Like_2"/>
    <property type="match status" value="2"/>
</dbReference>
<keyword evidence="2" id="KW-0479">Metal-binding</keyword>
<dbReference type="PANTHER" id="PTHR35201:SF4">
    <property type="entry name" value="BETA-PINACENE SYNTHASE-RELATED"/>
    <property type="match status" value="1"/>
</dbReference>
<dbReference type="EMBL" id="LMWX01000002">
    <property type="protein sequence ID" value="KUN90228.1"/>
    <property type="molecule type" value="Genomic_DNA"/>
</dbReference>
<dbReference type="InterPro" id="IPR034686">
    <property type="entry name" value="Terpene_cyclase-like_2"/>
</dbReference>
<dbReference type="InterPro" id="IPR008949">
    <property type="entry name" value="Isoprenoid_synthase_dom_sf"/>
</dbReference>
<sequence length="719" mass="80544">MTQPFELPHFYMPYPARLNPHLDEARAHSTAWARETGMLEGSGIWEQADLEAHDYGLLCAYTHPDCDGPALSLITDWYVWVFFFDDHFLDMYKRTQDRAAGKAHLDRLPLFMPLDPAAPVPEPENPVEAGLKDLWARTVPAMSVDWRRRFAVATEHLLNESLWELSNINEGRIANPVEYIEMRRKVGGAPWSAGLVEYATAEVPAAVAGTRPLRVLMETFADAVHLRNDLFSYQREVEDEGENSNGVLVLETFFGCTTQEAAETVNDILTSRLHQFEHTALTEVPAVALEKGLRPDEAAAVAAYTKGLQDWQSGGHEWHLRSSRYMNQGARTGSPWQLPSGPGTSAADVGALLASAAAERLRAYAHLPFQRVGPSRLPDFRMPFPLELSPHLDRARGNLVTWSHRMGILHEGVWDEEKLAAYDLALCSAGLDPDAGPEALDLSAQWLAWGTYGDDYYPLVYGHRRDLAAARLTTARLSACMGVDGEPAVVPADAMERALVDLWTRTTAGMPPDQRRTLKAAVDTMTESWVWELSNQLQNRVPDPVDYLEMRRSTFGSDLTLSMCRTGHGPAIPPEVYRSGPVRSLENAAIDYACLLNDVFSYQKEIEYEGEIHNAVLVVQNFFGVDYPAALGVVHDLMTQRMAQFEHVIAHELPVLYDDFRLSEEARAAMAGYVLDLQNWLAGILNWHRHVDRYKAEWLGRRTHTFLPDRPPAPVRLAG</sequence>
<keyword evidence="4" id="KW-1185">Reference proteome</keyword>
<keyword evidence="2" id="KW-0460">Magnesium</keyword>
<evidence type="ECO:0000256" key="1">
    <source>
        <dbReference type="ARBA" id="ARBA00023239"/>
    </source>
</evidence>
<organism evidence="3 4">
    <name type="scientific">Streptomyces bungoensis</name>
    <dbReference type="NCBI Taxonomy" id="285568"/>
    <lineage>
        <taxon>Bacteria</taxon>
        <taxon>Bacillati</taxon>
        <taxon>Actinomycetota</taxon>
        <taxon>Actinomycetes</taxon>
        <taxon>Kitasatosporales</taxon>
        <taxon>Streptomycetaceae</taxon>
        <taxon>Streptomyces</taxon>
    </lineage>
</organism>
<gene>
    <name evidence="3" type="ORF">AQJ66_01135</name>
</gene>
<proteinExistence type="inferred from homology"/>
<dbReference type="Proteomes" id="UP000053024">
    <property type="component" value="Unassembled WGS sequence"/>
</dbReference>
<dbReference type="RefSeq" id="WP_061914986.1">
    <property type="nucleotide sequence ID" value="NZ_KQ948851.1"/>
</dbReference>
<evidence type="ECO:0000256" key="2">
    <source>
        <dbReference type="RuleBase" id="RU366034"/>
    </source>
</evidence>
<dbReference type="PANTHER" id="PTHR35201">
    <property type="entry name" value="TERPENE SYNTHASE"/>
    <property type="match status" value="1"/>
</dbReference>
<dbReference type="Pfam" id="PF19086">
    <property type="entry name" value="Terpene_syn_C_2"/>
    <property type="match status" value="2"/>
</dbReference>
<dbReference type="EC" id="4.2.3.-" evidence="2"/>
<dbReference type="GO" id="GO:0010333">
    <property type="term" value="F:terpene synthase activity"/>
    <property type="evidence" value="ECO:0007669"/>
    <property type="project" value="InterPro"/>
</dbReference>
<dbReference type="GO" id="GO:0046872">
    <property type="term" value="F:metal ion binding"/>
    <property type="evidence" value="ECO:0007669"/>
    <property type="project" value="UniProtKB-KW"/>
</dbReference>
<evidence type="ECO:0000313" key="4">
    <source>
        <dbReference type="Proteomes" id="UP000053024"/>
    </source>
</evidence>
<dbReference type="AlphaFoldDB" id="A0A101TD45"/>
<keyword evidence="1 2" id="KW-0456">Lyase</keyword>
<dbReference type="OrthoDB" id="2989600at2"/>
<protein>
    <recommendedName>
        <fullName evidence="2">Terpene synthase</fullName>
        <ecNumber evidence="2">4.2.3.-</ecNumber>
    </recommendedName>
</protein>
<dbReference type="Gene3D" id="1.10.600.10">
    <property type="entry name" value="Farnesyl Diphosphate Synthase"/>
    <property type="match status" value="2"/>
</dbReference>
<dbReference type="SUPFAM" id="SSF48576">
    <property type="entry name" value="Terpenoid synthases"/>
    <property type="match status" value="2"/>
</dbReference>
<dbReference type="SFLD" id="SFLDS00005">
    <property type="entry name" value="Isoprenoid_Synthase_Type_I"/>
    <property type="match status" value="2"/>
</dbReference>
<name>A0A101TD45_9ACTN</name>